<reference evidence="1 2" key="1">
    <citation type="submission" date="2023-03" db="EMBL/GenBank/DDBJ databases">
        <authorList>
            <person name="Pearce D."/>
        </authorList>
    </citation>
    <scope>NUCLEOTIDE SEQUENCE [LARGE SCALE GENOMIC DNA]</scope>
    <source>
        <strain evidence="1">Msz</strain>
    </source>
</reference>
<organism evidence="1 2">
    <name type="scientific">Methylocaldum szegediense</name>
    <dbReference type="NCBI Taxonomy" id="73780"/>
    <lineage>
        <taxon>Bacteria</taxon>
        <taxon>Pseudomonadati</taxon>
        <taxon>Pseudomonadota</taxon>
        <taxon>Gammaproteobacteria</taxon>
        <taxon>Methylococcales</taxon>
        <taxon>Methylococcaceae</taxon>
        <taxon>Methylocaldum</taxon>
    </lineage>
</organism>
<accession>A0ABN8WW00</accession>
<protein>
    <submittedName>
        <fullName evidence="1">Uncharacterized protein</fullName>
    </submittedName>
</protein>
<proteinExistence type="predicted"/>
<keyword evidence="2" id="KW-1185">Reference proteome</keyword>
<name>A0ABN8WW00_9GAMM</name>
<evidence type="ECO:0000313" key="2">
    <source>
        <dbReference type="Proteomes" id="UP001162030"/>
    </source>
</evidence>
<dbReference type="Proteomes" id="UP001162030">
    <property type="component" value="Chromosome"/>
</dbReference>
<dbReference type="EMBL" id="OX458333">
    <property type="protein sequence ID" value="CAI8718724.1"/>
    <property type="molecule type" value="Genomic_DNA"/>
</dbReference>
<sequence>MLKKNLTGSRRGEGIPTRKSRFHFKLGVECLSDHGVGVPVFLIAPWGMDVIRRALTWLDNLERRVGNALQGRRYAGNLRAAQRLRAVCREP</sequence>
<gene>
    <name evidence="1" type="ORF">MSZNOR_0049</name>
</gene>
<evidence type="ECO:0000313" key="1">
    <source>
        <dbReference type="EMBL" id="CAI8718724.1"/>
    </source>
</evidence>